<comment type="caution">
    <text evidence="1">The sequence shown here is derived from an EMBL/GenBank/DDBJ whole genome shotgun (WGS) entry which is preliminary data.</text>
</comment>
<proteinExistence type="predicted"/>
<gene>
    <name evidence="1" type="ORF">E0702_08115</name>
</gene>
<keyword evidence="2" id="KW-1185">Reference proteome</keyword>
<organism evidence="1 2">
    <name type="scientific">Halomonas marinisediminis</name>
    <dbReference type="NCBI Taxonomy" id="2546095"/>
    <lineage>
        <taxon>Bacteria</taxon>
        <taxon>Pseudomonadati</taxon>
        <taxon>Pseudomonadota</taxon>
        <taxon>Gammaproteobacteria</taxon>
        <taxon>Oceanospirillales</taxon>
        <taxon>Halomonadaceae</taxon>
        <taxon>Halomonas</taxon>
    </lineage>
</organism>
<sequence length="154" mass="17709">MATYSLTTIWYLDAPIIRVFDTLGEAPRWPDWWPNLIAVEERDVGANDGTGRVYHYTWRSRLGYRLCFDIRVTRVVRPWFIEGVASGDVCGVGRWRFSEQGGVTRVCHEWQVHTTRPWMNRVAPLARPLFVWSHHAVMRDGAQGLARRLGGPGS</sequence>
<evidence type="ECO:0000313" key="2">
    <source>
        <dbReference type="Proteomes" id="UP000294823"/>
    </source>
</evidence>
<protein>
    <submittedName>
        <fullName evidence="1">Polyketide cyclase</fullName>
    </submittedName>
</protein>
<reference evidence="1 2" key="1">
    <citation type="submission" date="2019-03" db="EMBL/GenBank/DDBJ databases">
        <title>Halomonas marinisediminis sp. nov., a moderately halophilic bacterium isolated from the Bohai Gulf.</title>
        <authorList>
            <person name="Ji X."/>
        </authorList>
    </citation>
    <scope>NUCLEOTIDE SEQUENCE [LARGE SCALE GENOMIC DNA]</scope>
    <source>
        <strain evidence="1 2">204</strain>
    </source>
</reference>
<dbReference type="Gene3D" id="3.30.530.20">
    <property type="match status" value="1"/>
</dbReference>
<dbReference type="RefSeq" id="WP_132042654.1">
    <property type="nucleotide sequence ID" value="NZ_SLTR01000008.1"/>
</dbReference>
<dbReference type="EMBL" id="SLTR01000008">
    <property type="protein sequence ID" value="TDB02973.1"/>
    <property type="molecule type" value="Genomic_DNA"/>
</dbReference>
<evidence type="ECO:0000313" key="1">
    <source>
        <dbReference type="EMBL" id="TDB02973.1"/>
    </source>
</evidence>
<accession>A0ABY2D865</accession>
<dbReference type="CDD" id="cd07824">
    <property type="entry name" value="SRPBCC_6"/>
    <property type="match status" value="1"/>
</dbReference>
<name>A0ABY2D865_9GAMM</name>
<dbReference type="SUPFAM" id="SSF55961">
    <property type="entry name" value="Bet v1-like"/>
    <property type="match status" value="1"/>
</dbReference>
<dbReference type="InterPro" id="IPR023393">
    <property type="entry name" value="START-like_dom_sf"/>
</dbReference>
<dbReference type="Proteomes" id="UP000294823">
    <property type="component" value="Unassembled WGS sequence"/>
</dbReference>